<name>A0A154MPN7_9PSEU</name>
<protein>
    <submittedName>
        <fullName evidence="1">Uncharacterized protein</fullName>
    </submittedName>
</protein>
<reference evidence="1 3" key="1">
    <citation type="submission" date="2015-12" db="EMBL/GenBank/DDBJ databases">
        <title>Amycolatopsis regifaucium genome sequencing and assembly.</title>
        <authorList>
            <person name="Mayilraj S."/>
        </authorList>
    </citation>
    <scope>NUCLEOTIDE SEQUENCE [LARGE SCALE GENOMIC DNA]</scope>
    <source>
        <strain evidence="1 3">GY080</strain>
    </source>
</reference>
<evidence type="ECO:0000313" key="1">
    <source>
        <dbReference type="EMBL" id="KZB85399.1"/>
    </source>
</evidence>
<evidence type="ECO:0000313" key="4">
    <source>
        <dbReference type="Proteomes" id="UP000186883"/>
    </source>
</evidence>
<sequence length="295" mass="33402">MTPPFPGPFAITLDAAIDESGLSLERLQHHLAIRGVRLSRSALSYWRRGRSQPERETSLHAVTQLELVLGLPSGALISQLGPRAPRGRWLGPPANRIERRRLWPDLRTLPEDLRPPPDGQLSFWSVHDRMVLDEFGREQSLHVRLVAEAKTDGVDRLMTYYQADQRLEEEPVYRDVRCARLGRVSVDTDSGMVAGEMLLDRTLGAGEVTALDYEIRFPPGARLDHYHRRFTRPAAEYLCQVQFGLRVPKRVRAYEQRALTGPQRKGTPLNIGATRMVTLAMRDLGPGIQGACWDW</sequence>
<dbReference type="RefSeq" id="WP_061982768.1">
    <property type="nucleotide sequence ID" value="NZ_FOPQ01000020.1"/>
</dbReference>
<dbReference type="Proteomes" id="UP000076321">
    <property type="component" value="Unassembled WGS sequence"/>
</dbReference>
<dbReference type="OrthoDB" id="3690688at2"/>
<dbReference type="EMBL" id="LQCI01000011">
    <property type="protein sequence ID" value="KZB85399.1"/>
    <property type="molecule type" value="Genomic_DNA"/>
</dbReference>
<organism evidence="1 3">
    <name type="scientific">Amycolatopsis regifaucium</name>
    <dbReference type="NCBI Taxonomy" id="546365"/>
    <lineage>
        <taxon>Bacteria</taxon>
        <taxon>Bacillati</taxon>
        <taxon>Actinomycetota</taxon>
        <taxon>Actinomycetes</taxon>
        <taxon>Pseudonocardiales</taxon>
        <taxon>Pseudonocardiaceae</taxon>
        <taxon>Amycolatopsis</taxon>
    </lineage>
</organism>
<evidence type="ECO:0000313" key="3">
    <source>
        <dbReference type="Proteomes" id="UP000076321"/>
    </source>
</evidence>
<gene>
    <name evidence="2" type="ORF">ATP06_0209720</name>
    <name evidence="1" type="ORF">AVL48_31075</name>
</gene>
<keyword evidence="4" id="KW-1185">Reference proteome</keyword>
<comment type="caution">
    <text evidence="1">The sequence shown here is derived from an EMBL/GenBank/DDBJ whole genome shotgun (WGS) entry which is preliminary data.</text>
</comment>
<dbReference type="EMBL" id="LOBU02000009">
    <property type="protein sequence ID" value="OKA08993.1"/>
    <property type="molecule type" value="Genomic_DNA"/>
</dbReference>
<dbReference type="Proteomes" id="UP000186883">
    <property type="component" value="Unassembled WGS sequence"/>
</dbReference>
<evidence type="ECO:0000313" key="2">
    <source>
        <dbReference type="EMBL" id="OKA08993.1"/>
    </source>
</evidence>
<dbReference type="AlphaFoldDB" id="A0A154MPN7"/>
<accession>A0A154MPN7</accession>
<proteinExistence type="predicted"/>
<reference evidence="2 4" key="2">
    <citation type="submission" date="2016-11" db="EMBL/GenBank/DDBJ databases">
        <title>Genome sequencing of Amycolatopsis regifaucium.</title>
        <authorList>
            <person name="Mayilraj S."/>
            <person name="Kaur N."/>
        </authorList>
    </citation>
    <scope>NUCLEOTIDE SEQUENCE [LARGE SCALE GENOMIC DNA]</scope>
    <source>
        <strain evidence="2 4">GY080</strain>
    </source>
</reference>